<accession>D8MSK8</accession>
<dbReference type="EMBL" id="FP236843">
    <property type="protein sequence ID" value="CAX59815.1"/>
    <property type="molecule type" value="Genomic_DNA"/>
</dbReference>
<reference evidence="1 2" key="1">
    <citation type="journal article" date="2010" name="BMC Genomics">
        <title>Genome comparison of the epiphytic bacteria Erwinia billingiae and E. tasmaniensis with the pear pathogen E. pyrifoliae.</title>
        <authorList>
            <person name="Kube M."/>
            <person name="Migdoll A.M."/>
            <person name="Gehring I."/>
            <person name="Heitmann K."/>
            <person name="Mayer Y."/>
            <person name="Kuhl H."/>
            <person name="Knaust F."/>
            <person name="Geider K."/>
            <person name="Reinhardt R."/>
        </authorList>
    </citation>
    <scope>NUCLEOTIDE SEQUENCE [LARGE SCALE GENOMIC DNA]</scope>
    <source>
        <strain evidence="1 2">Eb661</strain>
    </source>
</reference>
<keyword evidence="2" id="KW-1185">Reference proteome</keyword>
<name>D8MSK8_ERWBE</name>
<dbReference type="STRING" id="634500.EbC_22840"/>
<sequence length="39" mass="4749">MWHDALMHRLKMNEDGKECVSKAAVYRVRWDFQPDWQGN</sequence>
<gene>
    <name evidence="1" type="ordered locus">EbC_22840</name>
</gene>
<protein>
    <submittedName>
        <fullName evidence="1">Uncharacterized protein</fullName>
    </submittedName>
</protein>
<evidence type="ECO:0000313" key="1">
    <source>
        <dbReference type="EMBL" id="CAX59815.1"/>
    </source>
</evidence>
<proteinExistence type="predicted"/>
<dbReference type="Proteomes" id="UP000008793">
    <property type="component" value="Chromosome"/>
</dbReference>
<dbReference type="AlphaFoldDB" id="D8MSK8"/>
<organism evidence="2">
    <name type="scientific">Erwinia billingiae (strain Eb661)</name>
    <dbReference type="NCBI Taxonomy" id="634500"/>
    <lineage>
        <taxon>Bacteria</taxon>
        <taxon>Pseudomonadati</taxon>
        <taxon>Pseudomonadota</taxon>
        <taxon>Gammaproteobacteria</taxon>
        <taxon>Enterobacterales</taxon>
        <taxon>Erwiniaceae</taxon>
        <taxon>Erwinia</taxon>
    </lineage>
</organism>
<dbReference type="KEGG" id="ebi:EbC_22840"/>
<dbReference type="HOGENOM" id="CLU_3309410_0_0_6"/>
<evidence type="ECO:0000313" key="2">
    <source>
        <dbReference type="Proteomes" id="UP000008793"/>
    </source>
</evidence>